<evidence type="ECO:0000259" key="10">
    <source>
        <dbReference type="Pfam" id="PF00999"/>
    </source>
</evidence>
<evidence type="ECO:0000256" key="9">
    <source>
        <dbReference type="SAM" id="Phobius"/>
    </source>
</evidence>
<proteinExistence type="inferred from homology"/>
<dbReference type="InterPro" id="IPR006153">
    <property type="entry name" value="Cation/H_exchanger_TM"/>
</dbReference>
<comment type="subcellular location">
    <subcellularLocation>
        <location evidence="1">Membrane</location>
        <topology evidence="1">Multi-pass membrane protein</topology>
    </subcellularLocation>
</comment>
<name>U2IRE4_9STRE</name>
<dbReference type="Proteomes" id="UP000016617">
    <property type="component" value="Unassembled WGS sequence"/>
</dbReference>
<evidence type="ECO:0000256" key="6">
    <source>
        <dbReference type="ARBA" id="ARBA00022989"/>
    </source>
</evidence>
<dbReference type="Pfam" id="PF00999">
    <property type="entry name" value="Na_H_Exchanger"/>
    <property type="match status" value="1"/>
</dbReference>
<keyword evidence="3" id="KW-0813">Transport</keyword>
<keyword evidence="5 9" id="KW-0812">Transmembrane</keyword>
<keyword evidence="4" id="KW-0050">Antiport</keyword>
<dbReference type="GO" id="GO:0015297">
    <property type="term" value="F:antiporter activity"/>
    <property type="evidence" value="ECO:0007669"/>
    <property type="project" value="UniProtKB-KW"/>
</dbReference>
<dbReference type="AlphaFoldDB" id="U2IRE4"/>
<dbReference type="OrthoDB" id="9793589at2"/>
<feature type="transmembrane region" description="Helical" evidence="9">
    <location>
        <begin position="271"/>
        <end position="293"/>
    </location>
</feature>
<keyword evidence="6 9" id="KW-1133">Transmembrane helix</keyword>
<dbReference type="Gene3D" id="1.20.1530.20">
    <property type="match status" value="1"/>
</dbReference>
<dbReference type="GO" id="GO:0016020">
    <property type="term" value="C:membrane"/>
    <property type="evidence" value="ECO:0007669"/>
    <property type="project" value="UniProtKB-SubCell"/>
</dbReference>
<dbReference type="HOGENOM" id="CLU_005126_0_1_9"/>
<dbReference type="GO" id="GO:1902600">
    <property type="term" value="P:proton transmembrane transport"/>
    <property type="evidence" value="ECO:0007669"/>
    <property type="project" value="InterPro"/>
</dbReference>
<feature type="transmembrane region" description="Helical" evidence="9">
    <location>
        <begin position="338"/>
        <end position="357"/>
    </location>
</feature>
<evidence type="ECO:0000256" key="4">
    <source>
        <dbReference type="ARBA" id="ARBA00022449"/>
    </source>
</evidence>
<dbReference type="PANTHER" id="PTHR43562">
    <property type="entry name" value="NAPA-TYPE SODIUM/HYDROGEN ANTIPORTER"/>
    <property type="match status" value="1"/>
</dbReference>
<feature type="transmembrane region" description="Helical" evidence="9">
    <location>
        <begin position="220"/>
        <end position="237"/>
    </location>
</feature>
<feature type="transmembrane region" description="Helical" evidence="9">
    <location>
        <begin position="90"/>
        <end position="112"/>
    </location>
</feature>
<dbReference type="PANTHER" id="PTHR43562:SF1">
    <property type="entry name" value="NA(+)_H(+) ANTIPORTER YJBQ-RELATED"/>
    <property type="match status" value="1"/>
</dbReference>
<feature type="transmembrane region" description="Helical" evidence="9">
    <location>
        <begin position="178"/>
        <end position="200"/>
    </location>
</feature>
<feature type="transmembrane region" description="Helical" evidence="9">
    <location>
        <begin position="149"/>
        <end position="172"/>
    </location>
</feature>
<feature type="transmembrane region" description="Helical" evidence="9">
    <location>
        <begin position="369"/>
        <end position="392"/>
    </location>
</feature>
<evidence type="ECO:0000256" key="7">
    <source>
        <dbReference type="ARBA" id="ARBA00023065"/>
    </source>
</evidence>
<feature type="domain" description="Cation/H+ exchanger transmembrane" evidence="10">
    <location>
        <begin position="14"/>
        <end position="382"/>
    </location>
</feature>
<evidence type="ECO:0000256" key="5">
    <source>
        <dbReference type="ARBA" id="ARBA00022692"/>
    </source>
</evidence>
<feature type="transmembrane region" description="Helical" evidence="9">
    <location>
        <begin position="57"/>
        <end position="78"/>
    </location>
</feature>
<protein>
    <submittedName>
        <fullName evidence="11">Transporter, CPA2 family</fullName>
    </submittedName>
</protein>
<dbReference type="InterPro" id="IPR038770">
    <property type="entry name" value="Na+/solute_symporter_sf"/>
</dbReference>
<feature type="transmembrane region" description="Helical" evidence="9">
    <location>
        <begin position="6"/>
        <end position="26"/>
    </location>
</feature>
<evidence type="ECO:0000256" key="3">
    <source>
        <dbReference type="ARBA" id="ARBA00022448"/>
    </source>
</evidence>
<keyword evidence="8 9" id="KW-0472">Membrane</keyword>
<evidence type="ECO:0000256" key="1">
    <source>
        <dbReference type="ARBA" id="ARBA00004141"/>
    </source>
</evidence>
<comment type="caution">
    <text evidence="11">The sequence shown here is derived from an EMBL/GenBank/DDBJ whole genome shotgun (WGS) entry which is preliminary data.</text>
</comment>
<accession>U2IRE4</accession>
<sequence length="516" mass="56679">MTGTFISLTIITFIAAVTPMVAKLIPRQVVPETVILIAAGAALGPHALGWINSDSEALKLLSDLGCAFLFLLAGYEIDPKVIVGKEGKRGFWTWAFTLVIGLIVAFIMPDIASGKQGLIATALLFTTTALGTLMPILEERGLTGTQIGNTIIAYGTWGEVATVIAMAILLSARSTWKTAAILGGLLLICVWLATLGNKAVQRGGALYQFLHSKADTNSQMTVRVTILLLIVLVAFSSVFELDIVLGAFAAGFVLRFVIPENSHTLEKKINGIAHGFLIPLFFVISGCSINLMAVAERPGLLVAFILALVLIRAIPIVISLSLERDPEKRLTIHNRFSVAFYCTTALPLIVGITGIAVNDGFMSSEIASVLIAAGAITVFLMPYLGALTYTVVDAEPITAVREIFHSPKDISAILHKHFEQERKQVRQYQDYAAKRIAWGLDAIQDPNERQEMQELLLKNRAETQAFHREQLELRKDLYAKHTDAVKQVYQKYHNGQVPNDHFLRLLEDRRYKRDDD</sequence>
<dbReference type="PATRIC" id="fig|1227275.3.peg.858"/>
<feature type="transmembrane region" description="Helical" evidence="9">
    <location>
        <begin position="118"/>
        <end position="137"/>
    </location>
</feature>
<evidence type="ECO:0000313" key="12">
    <source>
        <dbReference type="Proteomes" id="UP000016617"/>
    </source>
</evidence>
<dbReference type="EMBL" id="AWVA01000057">
    <property type="protein sequence ID" value="ERJ76491.1"/>
    <property type="molecule type" value="Genomic_DNA"/>
</dbReference>
<evidence type="ECO:0000256" key="2">
    <source>
        <dbReference type="ARBA" id="ARBA00005551"/>
    </source>
</evidence>
<organism evidence="11 12">
    <name type="scientific">Streptococcus sobrinus W1703</name>
    <dbReference type="NCBI Taxonomy" id="1227275"/>
    <lineage>
        <taxon>Bacteria</taxon>
        <taxon>Bacillati</taxon>
        <taxon>Bacillota</taxon>
        <taxon>Bacilli</taxon>
        <taxon>Lactobacillales</taxon>
        <taxon>Streptococcaceae</taxon>
        <taxon>Streptococcus</taxon>
    </lineage>
</organism>
<evidence type="ECO:0000256" key="8">
    <source>
        <dbReference type="ARBA" id="ARBA00023136"/>
    </source>
</evidence>
<reference evidence="11 12" key="1">
    <citation type="submission" date="2013-06" db="EMBL/GenBank/DDBJ databases">
        <authorList>
            <person name="Weinstock G."/>
            <person name="Sodergren E."/>
            <person name="Lobos E.A."/>
            <person name="Fulton L."/>
            <person name="Fulton R."/>
            <person name="Courtney L."/>
            <person name="Fronick C."/>
            <person name="O'Laughlin M."/>
            <person name="Godfrey J."/>
            <person name="Wilson R.M."/>
            <person name="Miner T."/>
            <person name="Farmer C."/>
            <person name="Delehaunty K."/>
            <person name="Cordes M."/>
            <person name="Minx P."/>
            <person name="Tomlinson C."/>
            <person name="Chen J."/>
            <person name="Wollam A."/>
            <person name="Pepin K.H."/>
            <person name="Bhonagiri V."/>
            <person name="Zhang X."/>
            <person name="Warren W."/>
            <person name="Mitreva M."/>
            <person name="Mardis E.R."/>
            <person name="Wilson R.K."/>
        </authorList>
    </citation>
    <scope>NUCLEOTIDE SEQUENCE [LARGE SCALE GENOMIC DNA]</scope>
    <source>
        <strain evidence="11 12">W1703</strain>
    </source>
</reference>
<feature type="transmembrane region" description="Helical" evidence="9">
    <location>
        <begin position="299"/>
        <end position="318"/>
    </location>
</feature>
<comment type="similarity">
    <text evidence="2">Belongs to the monovalent cation:proton antiporter 2 (CPA2) transporter (TC 2.A.37) family.</text>
</comment>
<feature type="transmembrane region" description="Helical" evidence="9">
    <location>
        <begin position="243"/>
        <end position="259"/>
    </location>
</feature>
<keyword evidence="7" id="KW-0406">Ion transport</keyword>
<evidence type="ECO:0000313" key="11">
    <source>
        <dbReference type="EMBL" id="ERJ76491.1"/>
    </source>
</evidence>
<dbReference type="RefSeq" id="WP_021673306.1">
    <property type="nucleotide sequence ID" value="NZ_KI259660.1"/>
</dbReference>
<gene>
    <name evidence="11" type="ORF">HMPREF1557_00968</name>
</gene>
<feature type="transmembrane region" description="Helical" evidence="9">
    <location>
        <begin position="33"/>
        <end position="51"/>
    </location>
</feature>